<evidence type="ECO:0000256" key="5">
    <source>
        <dbReference type="SAM" id="MobiDB-lite"/>
    </source>
</evidence>
<accession>A0A9W8LH88</accession>
<dbReference type="Gene3D" id="3.30.1740.20">
    <property type="entry name" value="Ribosomal protein S26e"/>
    <property type="match status" value="1"/>
</dbReference>
<comment type="caution">
    <text evidence="6">The sequence shown here is derived from an EMBL/GenBank/DDBJ whole genome shotgun (WGS) entry which is preliminary data.</text>
</comment>
<organism evidence="6 7">
    <name type="scientific">Coemansia javaensis</name>
    <dbReference type="NCBI Taxonomy" id="2761396"/>
    <lineage>
        <taxon>Eukaryota</taxon>
        <taxon>Fungi</taxon>
        <taxon>Fungi incertae sedis</taxon>
        <taxon>Zoopagomycota</taxon>
        <taxon>Kickxellomycotina</taxon>
        <taxon>Kickxellomycetes</taxon>
        <taxon>Kickxellales</taxon>
        <taxon>Kickxellaceae</taxon>
        <taxon>Coemansia</taxon>
    </lineage>
</organism>
<evidence type="ECO:0000313" key="7">
    <source>
        <dbReference type="Proteomes" id="UP001140217"/>
    </source>
</evidence>
<dbReference type="FunFam" id="3.30.1740.20:FF:000001">
    <property type="entry name" value="40S ribosomal protein S26"/>
    <property type="match status" value="1"/>
</dbReference>
<evidence type="ECO:0000313" key="6">
    <source>
        <dbReference type="EMBL" id="KAJ2779102.1"/>
    </source>
</evidence>
<dbReference type="AlphaFoldDB" id="A0A9W8LH88"/>
<evidence type="ECO:0000256" key="2">
    <source>
        <dbReference type="ARBA" id="ARBA00022980"/>
    </source>
</evidence>
<evidence type="ECO:0000256" key="4">
    <source>
        <dbReference type="RuleBase" id="RU363128"/>
    </source>
</evidence>
<dbReference type="GO" id="GO:0022627">
    <property type="term" value="C:cytosolic small ribosomal subunit"/>
    <property type="evidence" value="ECO:0007669"/>
    <property type="project" value="TreeGrafter"/>
</dbReference>
<dbReference type="Pfam" id="PF01283">
    <property type="entry name" value="Ribosomal_S26e"/>
    <property type="match status" value="1"/>
</dbReference>
<dbReference type="GO" id="GO:0006412">
    <property type="term" value="P:translation"/>
    <property type="evidence" value="ECO:0007669"/>
    <property type="project" value="InterPro"/>
</dbReference>
<dbReference type="InterPro" id="IPR000892">
    <property type="entry name" value="Ribosomal_eS26"/>
</dbReference>
<dbReference type="EMBL" id="JANBUL010000193">
    <property type="protein sequence ID" value="KAJ2779102.1"/>
    <property type="molecule type" value="Genomic_DNA"/>
</dbReference>
<protein>
    <recommendedName>
        <fullName evidence="4">40S ribosomal protein S26</fullName>
    </recommendedName>
</protein>
<evidence type="ECO:0000256" key="3">
    <source>
        <dbReference type="ARBA" id="ARBA00023274"/>
    </source>
</evidence>
<feature type="compositionally biased region" description="Basic and acidic residues" evidence="5">
    <location>
        <begin position="96"/>
        <end position="106"/>
    </location>
</feature>
<reference evidence="6" key="1">
    <citation type="submission" date="2022-07" db="EMBL/GenBank/DDBJ databases">
        <title>Phylogenomic reconstructions and comparative analyses of Kickxellomycotina fungi.</title>
        <authorList>
            <person name="Reynolds N.K."/>
            <person name="Stajich J.E."/>
            <person name="Barry K."/>
            <person name="Grigoriev I.V."/>
            <person name="Crous P."/>
            <person name="Smith M.E."/>
        </authorList>
    </citation>
    <scope>NUCLEOTIDE SEQUENCE</scope>
    <source>
        <strain evidence="6">NBRC 105414</strain>
    </source>
</reference>
<dbReference type="InterPro" id="IPR038551">
    <property type="entry name" value="Ribosomal_eS26_sf"/>
</dbReference>
<name>A0A9W8LH88_9FUNG</name>
<comment type="similarity">
    <text evidence="1 4">Belongs to the eukaryotic ribosomal protein eS26 family.</text>
</comment>
<dbReference type="GO" id="GO:0003735">
    <property type="term" value="F:structural constituent of ribosome"/>
    <property type="evidence" value="ECO:0007669"/>
    <property type="project" value="InterPro"/>
</dbReference>
<dbReference type="PANTHER" id="PTHR12538">
    <property type="entry name" value="40S RIBOSOMAL PROTEIN S26"/>
    <property type="match status" value="1"/>
</dbReference>
<dbReference type="OrthoDB" id="10262653at2759"/>
<keyword evidence="3 4" id="KW-0687">Ribonucleoprotein</keyword>
<gene>
    <name evidence="6" type="primary">RPS26</name>
    <name evidence="6" type="ORF">H4R18_004201</name>
</gene>
<keyword evidence="7" id="KW-1185">Reference proteome</keyword>
<dbReference type="PANTHER" id="PTHR12538:SF0">
    <property type="entry name" value="40S RIBOSOMAL PROTEIN S26"/>
    <property type="match status" value="1"/>
</dbReference>
<keyword evidence="2 4" id="KW-0689">Ribosomal protein</keyword>
<dbReference type="Proteomes" id="UP001140217">
    <property type="component" value="Unassembled WGS sequence"/>
</dbReference>
<evidence type="ECO:0000256" key="1">
    <source>
        <dbReference type="ARBA" id="ARBA00008596"/>
    </source>
</evidence>
<dbReference type="GO" id="GO:0003729">
    <property type="term" value="F:mRNA binding"/>
    <property type="evidence" value="ECO:0007669"/>
    <property type="project" value="TreeGrafter"/>
</dbReference>
<sequence length="115" mass="13186">MTVKRRNHGRSKKGRGHVKFIRCDNCYQACPKDKAIKRFSVRNMIEAAATRDMAEASVYDGYAVPKVYNKTHYCVGCAIHNKMVRVRSRVARRNRERPARFSDLKKNTQGPKASA</sequence>
<proteinExistence type="inferred from homology"/>
<feature type="region of interest" description="Disordered" evidence="5">
    <location>
        <begin position="90"/>
        <end position="115"/>
    </location>
</feature>